<comment type="caution">
    <text evidence="1">The sequence shown here is derived from an EMBL/GenBank/DDBJ whole genome shotgun (WGS) entry which is preliminary data.</text>
</comment>
<organism evidence="1 2">
    <name type="scientific">Rhizopus delemar</name>
    <dbReference type="NCBI Taxonomy" id="936053"/>
    <lineage>
        <taxon>Eukaryota</taxon>
        <taxon>Fungi</taxon>
        <taxon>Fungi incertae sedis</taxon>
        <taxon>Mucoromycota</taxon>
        <taxon>Mucoromycotina</taxon>
        <taxon>Mucoromycetes</taxon>
        <taxon>Mucorales</taxon>
        <taxon>Mucorineae</taxon>
        <taxon>Rhizopodaceae</taxon>
        <taxon>Rhizopus</taxon>
    </lineage>
</organism>
<evidence type="ECO:0000313" key="2">
    <source>
        <dbReference type="Proteomes" id="UP000740926"/>
    </source>
</evidence>
<name>A0A9P6XR73_9FUNG</name>
<reference evidence="1 2" key="1">
    <citation type="journal article" date="2020" name="Microb. Genom.">
        <title>Genetic diversity of clinical and environmental Mucorales isolates obtained from an investigation of mucormycosis cases among solid organ transplant recipients.</title>
        <authorList>
            <person name="Nguyen M.H."/>
            <person name="Kaul D."/>
            <person name="Muto C."/>
            <person name="Cheng S.J."/>
            <person name="Richter R.A."/>
            <person name="Bruno V.M."/>
            <person name="Liu G."/>
            <person name="Beyhan S."/>
            <person name="Sundermann A.J."/>
            <person name="Mounaud S."/>
            <person name="Pasculle A.W."/>
            <person name="Nierman W.C."/>
            <person name="Driscoll E."/>
            <person name="Cumbie R."/>
            <person name="Clancy C.J."/>
            <person name="Dupont C.L."/>
        </authorList>
    </citation>
    <scope>NUCLEOTIDE SEQUENCE [LARGE SCALE GENOMIC DNA]</scope>
    <source>
        <strain evidence="1 2">GL24</strain>
    </source>
</reference>
<dbReference type="AntiFam" id="ANF00118">
    <property type="entry name" value="Shadow ORF (opposite ucp12)"/>
</dbReference>
<sequence length="76" mass="8864">MFCQRLLHRTAHLQFQCFVATRREMADRHRVAAALAAQARCIEEARQSLAIQRGRHHHQAQVVAQLRLHVQRQCQA</sequence>
<proteinExistence type="predicted"/>
<gene>
    <name evidence="1" type="ORF">G6F50_017230</name>
</gene>
<dbReference type="Proteomes" id="UP000740926">
    <property type="component" value="Unassembled WGS sequence"/>
</dbReference>
<dbReference type="AlphaFoldDB" id="A0A9P6XR73"/>
<evidence type="ECO:0000313" key="1">
    <source>
        <dbReference type="EMBL" id="KAG1530566.1"/>
    </source>
</evidence>
<accession>A0A9P6XR73</accession>
<protein>
    <submittedName>
        <fullName evidence="1">Uncharacterized protein</fullName>
    </submittedName>
</protein>
<keyword evidence="2" id="KW-1185">Reference proteome</keyword>
<dbReference type="EMBL" id="JAANIU010012249">
    <property type="protein sequence ID" value="KAG1530566.1"/>
    <property type="molecule type" value="Genomic_DNA"/>
</dbReference>